<name>A0A4R4VMC4_9ACTN</name>
<comment type="caution">
    <text evidence="1">The sequence shown here is derived from an EMBL/GenBank/DDBJ whole genome shotgun (WGS) entry which is preliminary data.</text>
</comment>
<dbReference type="AlphaFoldDB" id="A0A4R4VMC4"/>
<proteinExistence type="predicted"/>
<accession>A0A4R4VMC4</accession>
<dbReference type="EMBL" id="SMKO01000030">
    <property type="protein sequence ID" value="TDD06802.1"/>
    <property type="molecule type" value="Genomic_DNA"/>
</dbReference>
<sequence length="59" mass="6207">MLPVAPIELAELFLGASQADLESFDLAEPAFAFGFGDAGDEVVADLLDADALGRIRPEE</sequence>
<gene>
    <name evidence="1" type="ORF">E1292_14685</name>
</gene>
<reference evidence="1 2" key="1">
    <citation type="submission" date="2019-03" db="EMBL/GenBank/DDBJ databases">
        <title>Draft genome sequences of novel Actinobacteria.</title>
        <authorList>
            <person name="Sahin N."/>
            <person name="Ay H."/>
            <person name="Saygin H."/>
        </authorList>
    </citation>
    <scope>NUCLEOTIDE SEQUENCE [LARGE SCALE GENOMIC DNA]</scope>
    <source>
        <strain evidence="1 2">KC310</strain>
    </source>
</reference>
<keyword evidence="2" id="KW-1185">Reference proteome</keyword>
<evidence type="ECO:0000313" key="2">
    <source>
        <dbReference type="Proteomes" id="UP000295258"/>
    </source>
</evidence>
<evidence type="ECO:0000313" key="1">
    <source>
        <dbReference type="EMBL" id="TDD06802.1"/>
    </source>
</evidence>
<organism evidence="1 2">
    <name type="scientific">Nonomuraea deserti</name>
    <dbReference type="NCBI Taxonomy" id="1848322"/>
    <lineage>
        <taxon>Bacteria</taxon>
        <taxon>Bacillati</taxon>
        <taxon>Actinomycetota</taxon>
        <taxon>Actinomycetes</taxon>
        <taxon>Streptosporangiales</taxon>
        <taxon>Streptosporangiaceae</taxon>
        <taxon>Nonomuraea</taxon>
    </lineage>
</organism>
<dbReference type="Proteomes" id="UP000295258">
    <property type="component" value="Unassembled WGS sequence"/>
</dbReference>
<protein>
    <submittedName>
        <fullName evidence="1">Uncharacterized protein</fullName>
    </submittedName>
</protein>